<protein>
    <recommendedName>
        <fullName evidence="1">NADP-dependent oxidoreductase domain-containing protein</fullName>
    </recommendedName>
</protein>
<reference evidence="2" key="1">
    <citation type="submission" date="2018-05" db="EMBL/GenBank/DDBJ databases">
        <authorList>
            <person name="Lanie J.A."/>
            <person name="Ng W.-L."/>
            <person name="Kazmierczak K.M."/>
            <person name="Andrzejewski T.M."/>
            <person name="Davidsen T.M."/>
            <person name="Wayne K.J."/>
            <person name="Tettelin H."/>
            <person name="Glass J.I."/>
            <person name="Rusch D."/>
            <person name="Podicherti R."/>
            <person name="Tsui H.-C.T."/>
            <person name="Winkler M.E."/>
        </authorList>
    </citation>
    <scope>NUCLEOTIDE SEQUENCE</scope>
</reference>
<dbReference type="AlphaFoldDB" id="A0A383CEW0"/>
<dbReference type="CDD" id="cd19097">
    <property type="entry name" value="AKR_unchar"/>
    <property type="match status" value="1"/>
</dbReference>
<feature type="domain" description="NADP-dependent oxidoreductase" evidence="1">
    <location>
        <begin position="14"/>
        <end position="223"/>
    </location>
</feature>
<gene>
    <name evidence="2" type="ORF">METZ01_LOCUS482972</name>
</gene>
<accession>A0A383CEW0</accession>
<organism evidence="2">
    <name type="scientific">marine metagenome</name>
    <dbReference type="NCBI Taxonomy" id="408172"/>
    <lineage>
        <taxon>unclassified sequences</taxon>
        <taxon>metagenomes</taxon>
        <taxon>ecological metagenomes</taxon>
    </lineage>
</organism>
<dbReference type="InterPro" id="IPR036812">
    <property type="entry name" value="NAD(P)_OxRdtase_dom_sf"/>
</dbReference>
<proteinExistence type="predicted"/>
<dbReference type="Pfam" id="PF00248">
    <property type="entry name" value="Aldo_ket_red"/>
    <property type="match status" value="1"/>
</dbReference>
<dbReference type="PANTHER" id="PTHR43312">
    <property type="entry name" value="D-THREO-ALDOSE 1-DEHYDROGENASE"/>
    <property type="match status" value="1"/>
</dbReference>
<dbReference type="PANTHER" id="PTHR43312:SF1">
    <property type="entry name" value="NADP-DEPENDENT OXIDOREDUCTASE DOMAIN-CONTAINING PROTEIN"/>
    <property type="match status" value="1"/>
</dbReference>
<dbReference type="Gene3D" id="3.20.20.100">
    <property type="entry name" value="NADP-dependent oxidoreductase domain"/>
    <property type="match status" value="1"/>
</dbReference>
<dbReference type="SUPFAM" id="SSF51430">
    <property type="entry name" value="NAD(P)-linked oxidoreductase"/>
    <property type="match status" value="1"/>
</dbReference>
<dbReference type="InterPro" id="IPR023210">
    <property type="entry name" value="NADP_OxRdtase_dom"/>
</dbReference>
<dbReference type="InterPro" id="IPR053135">
    <property type="entry name" value="AKR2_Oxidoreductase"/>
</dbReference>
<dbReference type="EMBL" id="UINC01207846">
    <property type="protein sequence ID" value="SVE30118.1"/>
    <property type="molecule type" value="Genomic_DNA"/>
</dbReference>
<evidence type="ECO:0000313" key="2">
    <source>
        <dbReference type="EMBL" id="SVE30118.1"/>
    </source>
</evidence>
<feature type="non-terminal residue" evidence="2">
    <location>
        <position position="227"/>
    </location>
</feature>
<name>A0A383CEW0_9ZZZZ</name>
<evidence type="ECO:0000259" key="1">
    <source>
        <dbReference type="Pfam" id="PF00248"/>
    </source>
</evidence>
<sequence length="227" mass="26707">MIHDKHNKPKLISKLCFGTANFANNYGILKKKNNLSKKKIKNILELLKKNKISNIDTAIFYKNVEKKIGHFNLKNFSIFTKLPKLPKKCTDIKKWSLMNINHSLNNLNKKRLPGVFIHHSEDLIGKNKIKLYEALLLLKKKKIIKKIGVSIYDFNILDKIISEFKIDMVQVPFNILDRRLATKNYLNKIKKKKIQIHVRSIFLQGVLLANKKNIPKRFFKWKNLFKS</sequence>